<organism evidence="2 3">
    <name type="scientific">Gilvimarinus algae</name>
    <dbReference type="NCBI Taxonomy" id="3058037"/>
    <lineage>
        <taxon>Bacteria</taxon>
        <taxon>Pseudomonadati</taxon>
        <taxon>Pseudomonadota</taxon>
        <taxon>Gammaproteobacteria</taxon>
        <taxon>Cellvibrionales</taxon>
        <taxon>Cellvibrionaceae</taxon>
        <taxon>Gilvimarinus</taxon>
    </lineage>
</organism>
<dbReference type="EMBL" id="JAULRT010000052">
    <property type="protein sequence ID" value="MDO3382503.1"/>
    <property type="molecule type" value="Genomic_DNA"/>
</dbReference>
<accession>A0ABT8TEN0</accession>
<evidence type="ECO:0000259" key="1">
    <source>
        <dbReference type="Pfam" id="PF12680"/>
    </source>
</evidence>
<evidence type="ECO:0000313" key="3">
    <source>
        <dbReference type="Proteomes" id="UP001168380"/>
    </source>
</evidence>
<feature type="domain" description="SnoaL-like" evidence="1">
    <location>
        <begin position="17"/>
        <end position="116"/>
    </location>
</feature>
<dbReference type="Pfam" id="PF12680">
    <property type="entry name" value="SnoaL_2"/>
    <property type="match status" value="1"/>
</dbReference>
<dbReference type="Gene3D" id="3.10.450.50">
    <property type="match status" value="1"/>
</dbReference>
<proteinExistence type="predicted"/>
<name>A0ABT8TEN0_9GAMM</name>
<dbReference type="Proteomes" id="UP001168380">
    <property type="component" value="Unassembled WGS sequence"/>
</dbReference>
<gene>
    <name evidence="2" type="ORF">QWI16_09990</name>
</gene>
<dbReference type="RefSeq" id="WP_302712792.1">
    <property type="nucleotide sequence ID" value="NZ_JAULRT010000052.1"/>
</dbReference>
<dbReference type="SUPFAM" id="SSF54427">
    <property type="entry name" value="NTF2-like"/>
    <property type="match status" value="1"/>
</dbReference>
<evidence type="ECO:0000313" key="2">
    <source>
        <dbReference type="EMBL" id="MDO3382503.1"/>
    </source>
</evidence>
<dbReference type="InterPro" id="IPR032710">
    <property type="entry name" value="NTF2-like_dom_sf"/>
</dbReference>
<keyword evidence="3" id="KW-1185">Reference proteome</keyword>
<dbReference type="InterPro" id="IPR037401">
    <property type="entry name" value="SnoaL-like"/>
</dbReference>
<sequence>MNSHTQPTSVLEQLMTHYAEFSTANLPAIMSLYQKSIVFTDPVSHLQGKPALERYFTAMAEGLDFCRFEFDQHVQSSLSGADSQAALFWTMHYAHPSVQGGKPASLSGSSHIRYTSEGIYYHRDYYDLGEMLYERLPVIGSAIRLIKRRMERS</sequence>
<reference evidence="2" key="1">
    <citation type="submission" date="2023-07" db="EMBL/GenBank/DDBJ databases">
        <title>Gilvimarinus algae sp. nov., isolated from the surface of Kelp.</title>
        <authorList>
            <person name="Sun Y.Y."/>
            <person name="Gong Y."/>
            <person name="Du Z.J."/>
        </authorList>
    </citation>
    <scope>NUCLEOTIDE SEQUENCE</scope>
    <source>
        <strain evidence="2">SDUM040014</strain>
    </source>
</reference>
<protein>
    <submittedName>
        <fullName evidence="2">Nuclear transport factor 2 family protein</fullName>
    </submittedName>
</protein>
<comment type="caution">
    <text evidence="2">The sequence shown here is derived from an EMBL/GenBank/DDBJ whole genome shotgun (WGS) entry which is preliminary data.</text>
</comment>